<evidence type="ECO:0000313" key="2">
    <source>
        <dbReference type="Proteomes" id="UP000663866"/>
    </source>
</evidence>
<protein>
    <submittedName>
        <fullName evidence="1">Uncharacterized protein</fullName>
    </submittedName>
</protein>
<dbReference type="Proteomes" id="UP000663866">
    <property type="component" value="Unassembled WGS sequence"/>
</dbReference>
<gene>
    <name evidence="1" type="ORF">OVN521_LOCUS45260</name>
</gene>
<name>A0A821C369_9BILA</name>
<evidence type="ECO:0000313" key="1">
    <source>
        <dbReference type="EMBL" id="CAF4603545.1"/>
    </source>
</evidence>
<accession>A0A821C369</accession>
<keyword evidence="2" id="KW-1185">Reference proteome</keyword>
<feature type="non-terminal residue" evidence="1">
    <location>
        <position position="29"/>
    </location>
</feature>
<dbReference type="EMBL" id="CAJOBG010073421">
    <property type="protein sequence ID" value="CAF4603545.1"/>
    <property type="molecule type" value="Genomic_DNA"/>
</dbReference>
<sequence>MTTTSTCADYIAITTTALALNKNIIIHET</sequence>
<dbReference type="AlphaFoldDB" id="A0A821C369"/>
<reference evidence="1" key="1">
    <citation type="submission" date="2021-02" db="EMBL/GenBank/DDBJ databases">
        <authorList>
            <person name="Nowell W R."/>
        </authorList>
    </citation>
    <scope>NUCLEOTIDE SEQUENCE</scope>
</reference>
<proteinExistence type="predicted"/>
<organism evidence="1 2">
    <name type="scientific">Rotaria magnacalcarata</name>
    <dbReference type="NCBI Taxonomy" id="392030"/>
    <lineage>
        <taxon>Eukaryota</taxon>
        <taxon>Metazoa</taxon>
        <taxon>Spiralia</taxon>
        <taxon>Gnathifera</taxon>
        <taxon>Rotifera</taxon>
        <taxon>Eurotatoria</taxon>
        <taxon>Bdelloidea</taxon>
        <taxon>Philodinida</taxon>
        <taxon>Philodinidae</taxon>
        <taxon>Rotaria</taxon>
    </lineage>
</organism>
<comment type="caution">
    <text evidence="1">The sequence shown here is derived from an EMBL/GenBank/DDBJ whole genome shotgun (WGS) entry which is preliminary data.</text>
</comment>